<protein>
    <submittedName>
        <fullName evidence="2">Uncharacterized protein</fullName>
    </submittedName>
</protein>
<accession>A0A1A9UES9</accession>
<dbReference type="VEuPathDB" id="VectorBase:GAUT002471"/>
<feature type="transmembrane region" description="Helical" evidence="1">
    <location>
        <begin position="78"/>
        <end position="96"/>
    </location>
</feature>
<proteinExistence type="predicted"/>
<keyword evidence="1" id="KW-0472">Membrane</keyword>
<dbReference type="EnsemblMetazoa" id="GAUT002471-RA">
    <property type="protein sequence ID" value="GAUT002471-PA"/>
    <property type="gene ID" value="GAUT002471"/>
</dbReference>
<sequence length="133" mass="15389">MTKLRTQIDSTSKFEKKNKVTFIKRGTNTYSRSLLNNLSMEKSAHAKYILLSKKTLEHTSLPWHHRKSRLMQRMPNRAYLCLFYSNNLVLMIALLIKPFYNLRYNASAHSSSHSYKDGCFLVDLASSSIKGIV</sequence>
<dbReference type="Proteomes" id="UP000078200">
    <property type="component" value="Unassembled WGS sequence"/>
</dbReference>
<evidence type="ECO:0000313" key="2">
    <source>
        <dbReference type="EnsemblMetazoa" id="GAUT002471-PA"/>
    </source>
</evidence>
<keyword evidence="3" id="KW-1185">Reference proteome</keyword>
<keyword evidence="1" id="KW-1133">Transmembrane helix</keyword>
<reference evidence="2" key="1">
    <citation type="submission" date="2020-05" db="UniProtKB">
        <authorList>
            <consortium name="EnsemblMetazoa"/>
        </authorList>
    </citation>
    <scope>IDENTIFICATION</scope>
    <source>
        <strain evidence="2">TTRI</strain>
    </source>
</reference>
<name>A0A1A9UES9_GLOAU</name>
<dbReference type="AlphaFoldDB" id="A0A1A9UES9"/>
<evidence type="ECO:0000256" key="1">
    <source>
        <dbReference type="SAM" id="Phobius"/>
    </source>
</evidence>
<evidence type="ECO:0000313" key="3">
    <source>
        <dbReference type="Proteomes" id="UP000078200"/>
    </source>
</evidence>
<keyword evidence="1" id="KW-0812">Transmembrane</keyword>
<organism evidence="2 3">
    <name type="scientific">Glossina austeni</name>
    <name type="common">Savannah tsetse fly</name>
    <dbReference type="NCBI Taxonomy" id="7395"/>
    <lineage>
        <taxon>Eukaryota</taxon>
        <taxon>Metazoa</taxon>
        <taxon>Ecdysozoa</taxon>
        <taxon>Arthropoda</taxon>
        <taxon>Hexapoda</taxon>
        <taxon>Insecta</taxon>
        <taxon>Pterygota</taxon>
        <taxon>Neoptera</taxon>
        <taxon>Endopterygota</taxon>
        <taxon>Diptera</taxon>
        <taxon>Brachycera</taxon>
        <taxon>Muscomorpha</taxon>
        <taxon>Hippoboscoidea</taxon>
        <taxon>Glossinidae</taxon>
        <taxon>Glossina</taxon>
    </lineage>
</organism>